<dbReference type="Proteomes" id="UP000310189">
    <property type="component" value="Unassembled WGS sequence"/>
</dbReference>
<evidence type="ECO:0000313" key="2">
    <source>
        <dbReference type="EMBL" id="TIA93365.1"/>
    </source>
</evidence>
<dbReference type="OrthoDB" id="10526818at2759"/>
<dbReference type="EMBL" id="SPNW01000002">
    <property type="protein sequence ID" value="TIA93365.1"/>
    <property type="molecule type" value="Genomic_DNA"/>
</dbReference>
<feature type="region of interest" description="Disordered" evidence="1">
    <location>
        <begin position="439"/>
        <end position="498"/>
    </location>
</feature>
<feature type="compositionally biased region" description="Basic and acidic residues" evidence="1">
    <location>
        <begin position="456"/>
        <end position="477"/>
    </location>
</feature>
<feature type="compositionally biased region" description="Polar residues" evidence="1">
    <location>
        <begin position="488"/>
        <end position="498"/>
    </location>
</feature>
<reference evidence="2 3" key="1">
    <citation type="submission" date="2019-03" db="EMBL/GenBank/DDBJ databases">
        <title>Sequencing 23 genomes of Wallemia ichthyophaga.</title>
        <authorList>
            <person name="Gostincar C."/>
        </authorList>
    </citation>
    <scope>NUCLEOTIDE SEQUENCE [LARGE SCALE GENOMIC DNA]</scope>
    <source>
        <strain evidence="2 3">EXF-5753</strain>
    </source>
</reference>
<gene>
    <name evidence="2" type="ORF">E3P99_00222</name>
</gene>
<comment type="caution">
    <text evidence="2">The sequence shown here is derived from an EMBL/GenBank/DDBJ whole genome shotgun (WGS) entry which is preliminary data.</text>
</comment>
<name>A0A4T0FYI0_9BASI</name>
<evidence type="ECO:0000313" key="3">
    <source>
        <dbReference type="Proteomes" id="UP000310189"/>
    </source>
</evidence>
<protein>
    <submittedName>
        <fullName evidence="2">Uncharacterized protein</fullName>
    </submittedName>
</protein>
<keyword evidence="3" id="KW-1185">Reference proteome</keyword>
<feature type="compositionally biased region" description="Basic residues" evidence="1">
    <location>
        <begin position="446"/>
        <end position="455"/>
    </location>
</feature>
<evidence type="ECO:0000256" key="1">
    <source>
        <dbReference type="SAM" id="MobiDB-lite"/>
    </source>
</evidence>
<sequence>MNLFKLFNLGPRSLPSCTPLQSKLHFYSVMNNLHNIKAPLLALQAINHNHLNSFELRRLFKATTRLRPVNKRSIELASFLYSKLDKPNYKDLRDLTHLSRVGAIDESFELFSEEYKQSNLVDLLALAAKLPNKQLYHQLFDRLQALKLDFDYRVVVVHMFQSSNKFGYLNRVFKHINHGLYDDGQLRHILFKIICLLLEGELSSYGNNVIDAMVLLEEWNRSFFGVASNFSRNSPPGSPKSSTHPIFSLSNYDGLPSLNRPLTPAYLVIMQKAAEAGELSTCFNILRDLVDSDALIDRLASDSKEKTRMKSRLETFQPLAVPLNTYITLYEVCKTTTQQTIEQRRHLLLQLHTYFLDQTSFAIIKGRNIILLDKSRSLSPSPRQTLTILSTFFTVFQDKTMVLRVWQELRGKFRKHENWNRVERFHGVRRMVFDCRDDLSSTGKVPPRRKRRIIGKSKENKENKGKEIEQPNDRDNDADLESDIDIPTHNQTIQQHYK</sequence>
<accession>A0A4T0FYI0</accession>
<proteinExistence type="predicted"/>
<dbReference type="AlphaFoldDB" id="A0A4T0FYI0"/>
<organism evidence="2 3">
    <name type="scientific">Wallemia hederae</name>
    <dbReference type="NCBI Taxonomy" id="1540922"/>
    <lineage>
        <taxon>Eukaryota</taxon>
        <taxon>Fungi</taxon>
        <taxon>Dikarya</taxon>
        <taxon>Basidiomycota</taxon>
        <taxon>Wallemiomycotina</taxon>
        <taxon>Wallemiomycetes</taxon>
        <taxon>Wallemiales</taxon>
        <taxon>Wallemiaceae</taxon>
        <taxon>Wallemia</taxon>
    </lineage>
</organism>